<keyword evidence="2" id="KW-1185">Reference proteome</keyword>
<name>A0ACB9R166_9MYRT</name>
<accession>A0ACB9R166</accession>
<gene>
    <name evidence="1" type="ORF">MLD38_010847</name>
</gene>
<evidence type="ECO:0000313" key="2">
    <source>
        <dbReference type="Proteomes" id="UP001057402"/>
    </source>
</evidence>
<protein>
    <submittedName>
        <fullName evidence="1">Uncharacterized protein</fullName>
    </submittedName>
</protein>
<reference evidence="2" key="1">
    <citation type="journal article" date="2023" name="Front. Plant Sci.">
        <title>Chromosomal-level genome assembly of Melastoma candidum provides insights into trichome evolution.</title>
        <authorList>
            <person name="Zhong Y."/>
            <person name="Wu W."/>
            <person name="Sun C."/>
            <person name="Zou P."/>
            <person name="Liu Y."/>
            <person name="Dai S."/>
            <person name="Zhou R."/>
        </authorList>
    </citation>
    <scope>NUCLEOTIDE SEQUENCE [LARGE SCALE GENOMIC DNA]</scope>
</reference>
<dbReference type="EMBL" id="CM042883">
    <property type="protein sequence ID" value="KAI4372643.1"/>
    <property type="molecule type" value="Genomic_DNA"/>
</dbReference>
<organism evidence="1 2">
    <name type="scientific">Melastoma candidum</name>
    <dbReference type="NCBI Taxonomy" id="119954"/>
    <lineage>
        <taxon>Eukaryota</taxon>
        <taxon>Viridiplantae</taxon>
        <taxon>Streptophyta</taxon>
        <taxon>Embryophyta</taxon>
        <taxon>Tracheophyta</taxon>
        <taxon>Spermatophyta</taxon>
        <taxon>Magnoliopsida</taxon>
        <taxon>eudicotyledons</taxon>
        <taxon>Gunneridae</taxon>
        <taxon>Pentapetalae</taxon>
        <taxon>rosids</taxon>
        <taxon>malvids</taxon>
        <taxon>Myrtales</taxon>
        <taxon>Melastomataceae</taxon>
        <taxon>Melastomatoideae</taxon>
        <taxon>Melastomateae</taxon>
        <taxon>Melastoma</taxon>
    </lineage>
</organism>
<dbReference type="Proteomes" id="UP001057402">
    <property type="component" value="Chromosome 4"/>
</dbReference>
<proteinExistence type="predicted"/>
<sequence length="888" mass="99317">MSRDSFQASKDKERSILILSTLLLIKKAAPADFFPPPAEELRLRHRFTMSRICVKNLPKYAAEDRLREVFSQKGEITDVKVMRTKDGKSRQFGFVGFRTPEQAQEAIAYFNKSFLDTCRISCEVARKVGDPDMPQPWSRHSLKKKEKAATDQDSSGVVVSKADKKNKKKDVDDNNNDPKLKEFLQVMQPRTTTKLWANDTLLATKENQGAKQDTDGVVDKEMERILDKAATCFEHEEDDQKGGTRESLKQVACDETVSDMDYFRSRVRTEWSDSESDENSGSHYNNENNDKGSEKISLTVSDASRQSIGKDVTRDRTKTDVGAEDFDGKVFDPDNPLSSAQDEKEDALGSGRLFVRNLPYSATEEELEELFSQYGKVVEVHIVVDKETRRSKGIAYIQYAFPESASRSIAEVDNTIFQGRLLHVLPAAQRNTSNKLNPSVTTEVPLTFKQKREDERKAAEASGDTTAWNTLFMRPDTVVETIARKYGLSKSEFLDTGSDDLAVRLALGETQVIAETKKALADSGVNVASLEESSTKRSDAVKRSNHVLLVKNLPYGCSGGELTKMFGRFGSLDKVILPQTKTMALVVFLEPSGASAAFRGLAYKRYKDAPLYLEWAPANVLQPSSEKNTGDAAVGEKDAKRVLLKQHVEGLMDADVDPDRVESRSVFVKNLSFKTSDEVLKSHFLAQMKDGKILSVRVKKHVKNGKHVSMGFGFIEFDSTEAATNICRDLQGTVLDGHALILQLCQVKKDEKVKTNGSNDTSSTKLLIKNVAFEATEKDLRKLFSPFGKIKRLRLPMKFGSHRGFAFVEFVTKQEAESALKALSSTHLYGRHLVLERAKEGESLEELRARTAAQFTDAESGNLMKLSKKRKRMAVLDESSMKFERIAD</sequence>
<comment type="caution">
    <text evidence="1">The sequence shown here is derived from an EMBL/GenBank/DDBJ whole genome shotgun (WGS) entry which is preliminary data.</text>
</comment>
<evidence type="ECO:0000313" key="1">
    <source>
        <dbReference type="EMBL" id="KAI4372643.1"/>
    </source>
</evidence>